<accession>A0ACA9Y846</accession>
<evidence type="ECO:0000313" key="2">
    <source>
        <dbReference type="Proteomes" id="UP001152531"/>
    </source>
</evidence>
<keyword evidence="2" id="KW-1185">Reference proteome</keyword>
<dbReference type="EMBL" id="CALSDN010000004">
    <property type="protein sequence ID" value="CAH6720609.1"/>
    <property type="molecule type" value="Genomic_DNA"/>
</dbReference>
<comment type="caution">
    <text evidence="1">The sequence shown here is derived from an EMBL/GenBank/DDBJ whole genome shotgun (WGS) entry which is preliminary data.</text>
</comment>
<proteinExistence type="predicted"/>
<protein>
    <submittedName>
        <fullName evidence="1">Thiol-specific monooxygenase</fullName>
    </submittedName>
</protein>
<keyword evidence="1" id="KW-0503">Monooxygenase</keyword>
<keyword evidence="1" id="KW-0560">Oxidoreductase</keyword>
<evidence type="ECO:0000313" key="1">
    <source>
        <dbReference type="EMBL" id="CAH6720609.1"/>
    </source>
</evidence>
<reference evidence="1" key="1">
    <citation type="submission" date="2022-06" db="EMBL/GenBank/DDBJ databases">
        <authorList>
            <person name="Legras J.-L."/>
            <person name="Devillers H."/>
            <person name="Grondin C."/>
        </authorList>
    </citation>
    <scope>NUCLEOTIDE SEQUENCE</scope>
    <source>
        <strain evidence="1">CLIB 1444</strain>
    </source>
</reference>
<organism evidence="1 2">
    <name type="scientific">[Candida] jaroonii</name>
    <dbReference type="NCBI Taxonomy" id="467808"/>
    <lineage>
        <taxon>Eukaryota</taxon>
        <taxon>Fungi</taxon>
        <taxon>Dikarya</taxon>
        <taxon>Ascomycota</taxon>
        <taxon>Saccharomycotina</taxon>
        <taxon>Pichiomycetes</taxon>
        <taxon>Debaryomycetaceae</taxon>
        <taxon>Yamadazyma</taxon>
    </lineage>
</organism>
<name>A0ACA9Y846_9ASCO</name>
<dbReference type="Proteomes" id="UP001152531">
    <property type="component" value="Unassembled WGS sequence"/>
</dbReference>
<gene>
    <name evidence="1" type="ORF">CLIB1444_04S03928</name>
</gene>
<sequence length="428" mass="48745">MKRVCVIGGGPTGLAAVKSLNMEPNCKFAIDLFDIRSNYGGVWNYFGEKTNFFNDKDIDQRKEYNYSPIYRDLETNIVRQLMSYSGLEFESPNSFPRHFEVLAYLRKYAKTIGSYNAFTRTKVTSVDKKDSVWEVEYQDLATNTFKSGTYDFVIVANGHFEKPFTPGIPGLADWASKDPAGAIHAKFFDDIQLYKDKTVVVVGGSSSGSDIALHLSKVAKKIYVSIKEGELFGEFDSETPFVDRITEIASVDYETKSITLKSGQMISVDAIITATGYFYDLPFMKLDLCHDTYISDVYQQMFYIPDPSLSFTGLLKNVKPFPLSELQGSVIARVYSGRLKLPSKEEMYEAYRNELESTGEKGFHDFKTKQMDYYWYWQNYIKDHGLEEGMSSLLFEGENLDFQINSGTLKNNRILEVNKSIVTKRLGK</sequence>